<dbReference type="Gramene" id="mRNA:HanXRQr2_Chr09g0382571">
    <property type="protein sequence ID" value="mRNA:HanXRQr2_Chr09g0382571"/>
    <property type="gene ID" value="HanXRQr2_Chr09g0382571"/>
</dbReference>
<dbReference type="Proteomes" id="UP000215914">
    <property type="component" value="Unassembled WGS sequence"/>
</dbReference>
<sequence length="76" mass="9162">MALEEFRSGCWWRCNRCVYFFQGLKMNHYLLDVGQKDPHQYDVYPLGWFSTFSYIILVAIVLKFALRLGERQNKSY</sequence>
<organism evidence="2 3">
    <name type="scientific">Helianthus annuus</name>
    <name type="common">Common sunflower</name>
    <dbReference type="NCBI Taxonomy" id="4232"/>
    <lineage>
        <taxon>Eukaryota</taxon>
        <taxon>Viridiplantae</taxon>
        <taxon>Streptophyta</taxon>
        <taxon>Embryophyta</taxon>
        <taxon>Tracheophyta</taxon>
        <taxon>Spermatophyta</taxon>
        <taxon>Magnoliopsida</taxon>
        <taxon>eudicotyledons</taxon>
        <taxon>Gunneridae</taxon>
        <taxon>Pentapetalae</taxon>
        <taxon>asterids</taxon>
        <taxon>campanulids</taxon>
        <taxon>Asterales</taxon>
        <taxon>Asteraceae</taxon>
        <taxon>Asteroideae</taxon>
        <taxon>Heliantheae alliance</taxon>
        <taxon>Heliantheae</taxon>
        <taxon>Helianthus</taxon>
    </lineage>
</organism>
<keyword evidence="1" id="KW-0472">Membrane</keyword>
<evidence type="ECO:0000313" key="3">
    <source>
        <dbReference type="Proteomes" id="UP000215914"/>
    </source>
</evidence>
<evidence type="ECO:0000256" key="1">
    <source>
        <dbReference type="SAM" id="Phobius"/>
    </source>
</evidence>
<evidence type="ECO:0000313" key="2">
    <source>
        <dbReference type="EMBL" id="KAF5790384.1"/>
    </source>
</evidence>
<proteinExistence type="predicted"/>
<dbReference type="EMBL" id="MNCJ02000324">
    <property type="protein sequence ID" value="KAF5790384.1"/>
    <property type="molecule type" value="Genomic_DNA"/>
</dbReference>
<dbReference type="AlphaFoldDB" id="A0A9K3N818"/>
<keyword evidence="1" id="KW-1133">Transmembrane helix</keyword>
<accession>A0A9K3N818</accession>
<reference evidence="2" key="2">
    <citation type="submission" date="2020-06" db="EMBL/GenBank/DDBJ databases">
        <title>Helianthus annuus Genome sequencing and assembly Release 2.</title>
        <authorList>
            <person name="Gouzy J."/>
            <person name="Langlade N."/>
            <person name="Munos S."/>
        </authorList>
    </citation>
    <scope>NUCLEOTIDE SEQUENCE</scope>
    <source>
        <tissue evidence="2">Leaves</tissue>
    </source>
</reference>
<keyword evidence="1" id="KW-0812">Transmembrane</keyword>
<gene>
    <name evidence="2" type="ORF">HanXRQr2_Chr09g0382571</name>
</gene>
<comment type="caution">
    <text evidence="2">The sequence shown here is derived from an EMBL/GenBank/DDBJ whole genome shotgun (WGS) entry which is preliminary data.</text>
</comment>
<reference evidence="2" key="1">
    <citation type="journal article" date="2017" name="Nature">
        <title>The sunflower genome provides insights into oil metabolism, flowering and Asterid evolution.</title>
        <authorList>
            <person name="Badouin H."/>
            <person name="Gouzy J."/>
            <person name="Grassa C.J."/>
            <person name="Murat F."/>
            <person name="Staton S.E."/>
            <person name="Cottret L."/>
            <person name="Lelandais-Briere C."/>
            <person name="Owens G.L."/>
            <person name="Carrere S."/>
            <person name="Mayjonade B."/>
            <person name="Legrand L."/>
            <person name="Gill N."/>
            <person name="Kane N.C."/>
            <person name="Bowers J.E."/>
            <person name="Hubner S."/>
            <person name="Bellec A."/>
            <person name="Berard A."/>
            <person name="Berges H."/>
            <person name="Blanchet N."/>
            <person name="Boniface M.C."/>
            <person name="Brunel D."/>
            <person name="Catrice O."/>
            <person name="Chaidir N."/>
            <person name="Claudel C."/>
            <person name="Donnadieu C."/>
            <person name="Faraut T."/>
            <person name="Fievet G."/>
            <person name="Helmstetter N."/>
            <person name="King M."/>
            <person name="Knapp S.J."/>
            <person name="Lai Z."/>
            <person name="Le Paslier M.C."/>
            <person name="Lippi Y."/>
            <person name="Lorenzon L."/>
            <person name="Mandel J.R."/>
            <person name="Marage G."/>
            <person name="Marchand G."/>
            <person name="Marquand E."/>
            <person name="Bret-Mestries E."/>
            <person name="Morien E."/>
            <person name="Nambeesan S."/>
            <person name="Nguyen T."/>
            <person name="Pegot-Espagnet P."/>
            <person name="Pouilly N."/>
            <person name="Raftis F."/>
            <person name="Sallet E."/>
            <person name="Schiex T."/>
            <person name="Thomas J."/>
            <person name="Vandecasteele C."/>
            <person name="Vares D."/>
            <person name="Vear F."/>
            <person name="Vautrin S."/>
            <person name="Crespi M."/>
            <person name="Mangin B."/>
            <person name="Burke J.M."/>
            <person name="Salse J."/>
            <person name="Munos S."/>
            <person name="Vincourt P."/>
            <person name="Rieseberg L.H."/>
            <person name="Langlade N.B."/>
        </authorList>
    </citation>
    <scope>NUCLEOTIDE SEQUENCE</scope>
    <source>
        <tissue evidence="2">Leaves</tissue>
    </source>
</reference>
<keyword evidence="3" id="KW-1185">Reference proteome</keyword>
<name>A0A9K3N818_HELAN</name>
<protein>
    <submittedName>
        <fullName evidence="2">Uncharacterized protein</fullName>
    </submittedName>
</protein>
<feature type="transmembrane region" description="Helical" evidence="1">
    <location>
        <begin position="46"/>
        <end position="66"/>
    </location>
</feature>